<dbReference type="PANTHER" id="PTHR43102">
    <property type="entry name" value="SLR1143 PROTEIN"/>
    <property type="match status" value="1"/>
</dbReference>
<keyword evidence="4" id="KW-0808">Transferase</keyword>
<dbReference type="InterPro" id="IPR036890">
    <property type="entry name" value="HATPase_C_sf"/>
</dbReference>
<sequence>MPRTPSPAAPVSAPPVDTRRIEMLHSYGVLDAAPDASFDDITLIAASLCQTPVALVSLVDHDRQWFMSERGLGVNETPISRSFCAHAILQEDVLVVPDTRLDPRFTDNPLVTGDPPLCFYAGATLRSPDGVALGALCVLDHRPRQLREDQLDSLRALARQVVSQLELRRTLTLARASGDYRGRIMAIAGHDLRTPLRTAVYALEKLRRGDAADPAQLVQIAQDALIEVGNEFDDLAALSGNDETTTLPTLVDLPLEEVLHPVLLRWRRQAELKGLHLRAVPTSLIVHSHRALLAALVGNLVGNAVKYTPRGSVLVGARRQGSHAVITVADTGIGMDEAQAEQMFGAFQQADARNEGLGLGLWIVRRTADTLGYPVQLRSRPGRGSCFTVSVPLATP</sequence>
<dbReference type="InterPro" id="IPR036097">
    <property type="entry name" value="HisK_dim/P_sf"/>
</dbReference>
<evidence type="ECO:0000313" key="5">
    <source>
        <dbReference type="Proteomes" id="UP001620460"/>
    </source>
</evidence>
<dbReference type="PANTHER" id="PTHR43102:SF2">
    <property type="entry name" value="GAF DOMAIN-CONTAINING PROTEIN"/>
    <property type="match status" value="1"/>
</dbReference>
<dbReference type="SUPFAM" id="SSF55874">
    <property type="entry name" value="ATPase domain of HSP90 chaperone/DNA topoisomerase II/histidine kinase"/>
    <property type="match status" value="1"/>
</dbReference>
<dbReference type="InterPro" id="IPR004358">
    <property type="entry name" value="Sig_transdc_His_kin-like_C"/>
</dbReference>
<dbReference type="Pfam" id="PF01590">
    <property type="entry name" value="GAF"/>
    <property type="match status" value="1"/>
</dbReference>
<evidence type="ECO:0000259" key="3">
    <source>
        <dbReference type="PROSITE" id="PS50109"/>
    </source>
</evidence>
<dbReference type="EC" id="2.7.13.3" evidence="2"/>
<evidence type="ECO:0000256" key="2">
    <source>
        <dbReference type="ARBA" id="ARBA00012438"/>
    </source>
</evidence>
<dbReference type="Gene3D" id="3.30.565.10">
    <property type="entry name" value="Histidine kinase-like ATPase, C-terminal domain"/>
    <property type="match status" value="1"/>
</dbReference>
<dbReference type="SUPFAM" id="SSF55781">
    <property type="entry name" value="GAF domain-like"/>
    <property type="match status" value="1"/>
</dbReference>
<comment type="catalytic activity">
    <reaction evidence="1">
        <text>ATP + protein L-histidine = ADP + protein N-phospho-L-histidine.</text>
        <dbReference type="EC" id="2.7.13.3"/>
    </reaction>
</comment>
<dbReference type="InterPro" id="IPR003018">
    <property type="entry name" value="GAF"/>
</dbReference>
<evidence type="ECO:0000313" key="4">
    <source>
        <dbReference type="EMBL" id="MFK2904797.1"/>
    </source>
</evidence>
<comment type="caution">
    <text evidence="4">The sequence shown here is derived from an EMBL/GenBank/DDBJ whole genome shotgun (WGS) entry which is preliminary data.</text>
</comment>
<evidence type="ECO:0000256" key="1">
    <source>
        <dbReference type="ARBA" id="ARBA00000085"/>
    </source>
</evidence>
<dbReference type="Proteomes" id="UP001620460">
    <property type="component" value="Unassembled WGS sequence"/>
</dbReference>
<dbReference type="PRINTS" id="PR00344">
    <property type="entry name" value="BCTRLSENSOR"/>
</dbReference>
<dbReference type="SUPFAM" id="SSF47384">
    <property type="entry name" value="Homodimeric domain of signal transducing histidine kinase"/>
    <property type="match status" value="1"/>
</dbReference>
<dbReference type="GO" id="GO:0016301">
    <property type="term" value="F:kinase activity"/>
    <property type="evidence" value="ECO:0007669"/>
    <property type="project" value="UniProtKB-KW"/>
</dbReference>
<keyword evidence="4" id="KW-0418">Kinase</keyword>
<dbReference type="Pfam" id="PF02518">
    <property type="entry name" value="HATPase_c"/>
    <property type="match status" value="1"/>
</dbReference>
<dbReference type="Gene3D" id="3.30.450.40">
    <property type="match status" value="1"/>
</dbReference>
<dbReference type="SMART" id="SM00065">
    <property type="entry name" value="GAF"/>
    <property type="match status" value="1"/>
</dbReference>
<gene>
    <name evidence="4" type="ORF">ISP17_12600</name>
</gene>
<reference evidence="4 5" key="1">
    <citation type="submission" date="2020-10" db="EMBL/GenBank/DDBJ databases">
        <title>Phylogeny of dyella-like bacteria.</title>
        <authorList>
            <person name="Fu J."/>
        </authorList>
    </citation>
    <scope>NUCLEOTIDE SEQUENCE [LARGE SCALE GENOMIC DNA]</scope>
    <source>
        <strain evidence="4 5">Gsoil3046</strain>
    </source>
</reference>
<organism evidence="4 5">
    <name type="scientific">Dyella ginsengisoli</name>
    <dbReference type="NCBI Taxonomy" id="363848"/>
    <lineage>
        <taxon>Bacteria</taxon>
        <taxon>Pseudomonadati</taxon>
        <taxon>Pseudomonadota</taxon>
        <taxon>Gammaproteobacteria</taxon>
        <taxon>Lysobacterales</taxon>
        <taxon>Rhodanobacteraceae</taxon>
        <taxon>Dyella</taxon>
    </lineage>
</organism>
<name>A0ABW8JUN2_9GAMM</name>
<dbReference type="PROSITE" id="PS50109">
    <property type="entry name" value="HIS_KIN"/>
    <property type="match status" value="1"/>
</dbReference>
<dbReference type="InterPro" id="IPR003594">
    <property type="entry name" value="HATPase_dom"/>
</dbReference>
<accession>A0ABW8JUN2</accession>
<dbReference type="EMBL" id="JADIKM010000003">
    <property type="protein sequence ID" value="MFK2904797.1"/>
    <property type="molecule type" value="Genomic_DNA"/>
</dbReference>
<proteinExistence type="predicted"/>
<dbReference type="SMART" id="SM00387">
    <property type="entry name" value="HATPase_c"/>
    <property type="match status" value="1"/>
</dbReference>
<dbReference type="InterPro" id="IPR029016">
    <property type="entry name" value="GAF-like_dom_sf"/>
</dbReference>
<keyword evidence="5" id="KW-1185">Reference proteome</keyword>
<dbReference type="RefSeq" id="WP_404633650.1">
    <property type="nucleotide sequence ID" value="NZ_JADIKM010000003.1"/>
</dbReference>
<feature type="domain" description="Histidine kinase" evidence="3">
    <location>
        <begin position="187"/>
        <end position="395"/>
    </location>
</feature>
<dbReference type="InterPro" id="IPR005467">
    <property type="entry name" value="His_kinase_dom"/>
</dbReference>
<protein>
    <recommendedName>
        <fullName evidence="2">histidine kinase</fullName>
        <ecNumber evidence="2">2.7.13.3</ecNumber>
    </recommendedName>
</protein>